<protein>
    <submittedName>
        <fullName evidence="3">Uncharacterized protein</fullName>
    </submittedName>
</protein>
<keyword evidence="2" id="KW-0732">Signal</keyword>
<sequence length="355" mass="40026">MKLLPVILLVWIHIKSANSLPIEETPGFTPWPIEKRGVIAEDVFSNAQFGAKFGVQDDTCRGHLPKPGCWTMMDATVDKFLANRAAKTKDCTVPCLFYTSGLSGAAEREGNFVLRAALGAAATEGPRKYQTIWDLHDKKFYPNPKNWEETPEARCIYEDALKTDMGNKINGCQRLYFMAMSKAMAMECTGEVFVMTTADLQQEKNVPENGIWWETEFPTLIDGNRPQDKKVTKITYLQVPELTEEEYKALTPEQRSVPPEIVHEAEYWPTGHGATQLNGKKTTRATSGLEVTQSHSSSIQDNVSATSNQSPDMLYEEIAKRADREDGEILEPEDEDYPYPYSIDNMVEFYGGIKW</sequence>
<evidence type="ECO:0000313" key="3">
    <source>
        <dbReference type="EMBL" id="QRC92212.1"/>
    </source>
</evidence>
<dbReference type="VEuPathDB" id="FungiDB:JI435_023530"/>
<feature type="region of interest" description="Disordered" evidence="1">
    <location>
        <begin position="285"/>
        <end position="309"/>
    </location>
</feature>
<accession>A0A7U2ET64</accession>
<dbReference type="AlphaFoldDB" id="A0A7U2ET64"/>
<dbReference type="OrthoDB" id="3729683at2759"/>
<organism evidence="3 4">
    <name type="scientific">Phaeosphaeria nodorum (strain SN15 / ATCC MYA-4574 / FGSC 10173)</name>
    <name type="common">Glume blotch fungus</name>
    <name type="synonym">Parastagonospora nodorum</name>
    <dbReference type="NCBI Taxonomy" id="321614"/>
    <lineage>
        <taxon>Eukaryota</taxon>
        <taxon>Fungi</taxon>
        <taxon>Dikarya</taxon>
        <taxon>Ascomycota</taxon>
        <taxon>Pezizomycotina</taxon>
        <taxon>Dothideomycetes</taxon>
        <taxon>Pleosporomycetidae</taxon>
        <taxon>Pleosporales</taxon>
        <taxon>Pleosporineae</taxon>
        <taxon>Phaeosphaeriaceae</taxon>
        <taxon>Parastagonospora</taxon>
    </lineage>
</organism>
<dbReference type="EMBL" id="CP069024">
    <property type="protein sequence ID" value="QRC92212.1"/>
    <property type="molecule type" value="Genomic_DNA"/>
</dbReference>
<evidence type="ECO:0000256" key="1">
    <source>
        <dbReference type="SAM" id="MobiDB-lite"/>
    </source>
</evidence>
<dbReference type="Proteomes" id="UP000663193">
    <property type="component" value="Chromosome 2"/>
</dbReference>
<proteinExistence type="predicted"/>
<feature type="signal peptide" evidence="2">
    <location>
        <begin position="1"/>
        <end position="19"/>
    </location>
</feature>
<reference evidence="4" key="1">
    <citation type="journal article" date="2021" name="BMC Genomics">
        <title>Chromosome-level genome assembly and manually-curated proteome of model necrotroph Parastagonospora nodorum Sn15 reveals a genome-wide trove of candidate effector homologs, and redundancy of virulence-related functions within an accessory chromosome.</title>
        <authorList>
            <person name="Bertazzoni S."/>
            <person name="Jones D.A.B."/>
            <person name="Phan H.T."/>
            <person name="Tan K.-C."/>
            <person name="Hane J.K."/>
        </authorList>
    </citation>
    <scope>NUCLEOTIDE SEQUENCE [LARGE SCALE GENOMIC DNA]</scope>
    <source>
        <strain evidence="4">SN15 / ATCC MYA-4574 / FGSC 10173)</strain>
    </source>
</reference>
<keyword evidence="4" id="KW-1185">Reference proteome</keyword>
<evidence type="ECO:0000313" key="4">
    <source>
        <dbReference type="Proteomes" id="UP000663193"/>
    </source>
</evidence>
<gene>
    <name evidence="3" type="ORF">JI435_023530</name>
</gene>
<feature type="chain" id="PRO_5031245153" evidence="2">
    <location>
        <begin position="20"/>
        <end position="355"/>
    </location>
</feature>
<name>A0A7U2ET64_PHANO</name>
<evidence type="ECO:0000256" key="2">
    <source>
        <dbReference type="SAM" id="SignalP"/>
    </source>
</evidence>